<feature type="transmembrane region" description="Helical" evidence="2">
    <location>
        <begin position="128"/>
        <end position="147"/>
    </location>
</feature>
<keyword evidence="2" id="KW-1133">Transmembrane helix</keyword>
<evidence type="ECO:0000313" key="3">
    <source>
        <dbReference type="EMBL" id="OAQ36043.1"/>
    </source>
</evidence>
<feature type="region of interest" description="Disordered" evidence="1">
    <location>
        <begin position="60"/>
        <end position="87"/>
    </location>
</feature>
<accession>A0A197KFV9</accession>
<sequence>MSVAVSQPSKDSDGSELRKIQSLHVRGSETLPLLPQLPAAATMEGSRSPAVAISSLSHNASSSSSLYSLTSSRSPSSPKSSRTVRNGRAARLKLKVSSSPTSLQTHQDRQLPPSIQILPDPIHMYIDITLHTCLALFLNIAVIKLYARIAVKLWRRILQQSR</sequence>
<dbReference type="AlphaFoldDB" id="A0A197KFV9"/>
<evidence type="ECO:0000256" key="2">
    <source>
        <dbReference type="SAM" id="Phobius"/>
    </source>
</evidence>
<proteinExistence type="predicted"/>
<protein>
    <submittedName>
        <fullName evidence="3">Uncharacterized protein</fullName>
    </submittedName>
</protein>
<dbReference type="Proteomes" id="UP000078512">
    <property type="component" value="Unassembled WGS sequence"/>
</dbReference>
<name>A0A197KFV9_9FUNG</name>
<gene>
    <name evidence="3" type="ORF">K457DRAFT_12564</name>
</gene>
<feature type="compositionally biased region" description="Low complexity" evidence="1">
    <location>
        <begin position="60"/>
        <end position="81"/>
    </location>
</feature>
<evidence type="ECO:0000256" key="1">
    <source>
        <dbReference type="SAM" id="MobiDB-lite"/>
    </source>
</evidence>
<keyword evidence="2" id="KW-0812">Transmembrane</keyword>
<organism evidence="3 4">
    <name type="scientific">Linnemannia elongata AG-77</name>
    <dbReference type="NCBI Taxonomy" id="1314771"/>
    <lineage>
        <taxon>Eukaryota</taxon>
        <taxon>Fungi</taxon>
        <taxon>Fungi incertae sedis</taxon>
        <taxon>Mucoromycota</taxon>
        <taxon>Mortierellomycotina</taxon>
        <taxon>Mortierellomycetes</taxon>
        <taxon>Mortierellales</taxon>
        <taxon>Mortierellaceae</taxon>
        <taxon>Linnemannia</taxon>
    </lineage>
</organism>
<keyword evidence="4" id="KW-1185">Reference proteome</keyword>
<keyword evidence="2" id="KW-0472">Membrane</keyword>
<evidence type="ECO:0000313" key="4">
    <source>
        <dbReference type="Proteomes" id="UP000078512"/>
    </source>
</evidence>
<dbReference type="EMBL" id="KV442012">
    <property type="protein sequence ID" value="OAQ36043.1"/>
    <property type="molecule type" value="Genomic_DNA"/>
</dbReference>
<reference evidence="3 4" key="1">
    <citation type="submission" date="2016-05" db="EMBL/GenBank/DDBJ databases">
        <title>Genome sequencing reveals origins of a unique bacterial endosymbiosis in the earliest lineages of terrestrial Fungi.</title>
        <authorList>
            <consortium name="DOE Joint Genome Institute"/>
            <person name="Uehling J."/>
            <person name="Gryganskyi A."/>
            <person name="Hameed K."/>
            <person name="Tschaplinski T."/>
            <person name="Misztal P."/>
            <person name="Wu S."/>
            <person name="Desiro A."/>
            <person name="Vande Pol N."/>
            <person name="Du Z.-Y."/>
            <person name="Zienkiewicz A."/>
            <person name="Zienkiewicz K."/>
            <person name="Morin E."/>
            <person name="Tisserant E."/>
            <person name="Splivallo R."/>
            <person name="Hainaut M."/>
            <person name="Henrissat B."/>
            <person name="Ohm R."/>
            <person name="Kuo A."/>
            <person name="Yan J."/>
            <person name="Lipzen A."/>
            <person name="Nolan M."/>
            <person name="Labutti K."/>
            <person name="Barry K."/>
            <person name="Goldstein A."/>
            <person name="Labbe J."/>
            <person name="Schadt C."/>
            <person name="Tuskan G."/>
            <person name="Grigoriev I."/>
            <person name="Martin F."/>
            <person name="Vilgalys R."/>
            <person name="Bonito G."/>
        </authorList>
    </citation>
    <scope>NUCLEOTIDE SEQUENCE [LARGE SCALE GENOMIC DNA]</scope>
    <source>
        <strain evidence="3 4">AG-77</strain>
    </source>
</reference>